<evidence type="ECO:0000256" key="1">
    <source>
        <dbReference type="ARBA" id="ARBA00010876"/>
    </source>
</evidence>
<dbReference type="GO" id="GO:0120159">
    <property type="term" value="F:rRNA pseudouridine synthase activity"/>
    <property type="evidence" value="ECO:0007669"/>
    <property type="project" value="UniProtKB-ARBA"/>
</dbReference>
<feature type="active site" evidence="4">
    <location>
        <position position="166"/>
    </location>
</feature>
<dbReference type="InterPro" id="IPR006224">
    <property type="entry name" value="PsdUridine_synth_RluA-like_CS"/>
</dbReference>
<dbReference type="Proteomes" id="UP000783796">
    <property type="component" value="Unassembled WGS sequence"/>
</dbReference>
<evidence type="ECO:0000256" key="3">
    <source>
        <dbReference type="ARBA" id="ARBA00023235"/>
    </source>
</evidence>
<protein>
    <recommendedName>
        <fullName evidence="6">Pseudouridine synthase</fullName>
        <ecNumber evidence="6">5.4.99.-</ecNumber>
    </recommendedName>
</protein>
<dbReference type="InterPro" id="IPR002942">
    <property type="entry name" value="S4_RNA-bd"/>
</dbReference>
<dbReference type="CDD" id="cd02869">
    <property type="entry name" value="PseudoU_synth_RluA_like"/>
    <property type="match status" value="1"/>
</dbReference>
<comment type="caution">
    <text evidence="8">The sequence shown here is derived from an EMBL/GenBank/DDBJ whole genome shotgun (WGS) entry which is preliminary data.</text>
</comment>
<dbReference type="InterPro" id="IPR036986">
    <property type="entry name" value="S4_RNA-bd_sf"/>
</dbReference>
<dbReference type="EMBL" id="JAHLFW010000047">
    <property type="protein sequence ID" value="MBU3837698.1"/>
    <property type="molecule type" value="Genomic_DNA"/>
</dbReference>
<dbReference type="PANTHER" id="PTHR21600">
    <property type="entry name" value="MITOCHONDRIAL RNA PSEUDOURIDINE SYNTHASE"/>
    <property type="match status" value="1"/>
</dbReference>
<accession>A0A948TAT6</accession>
<evidence type="ECO:0000313" key="8">
    <source>
        <dbReference type="EMBL" id="MBU3837698.1"/>
    </source>
</evidence>
<dbReference type="Gene3D" id="3.30.2350.10">
    <property type="entry name" value="Pseudouridine synthase"/>
    <property type="match status" value="1"/>
</dbReference>
<dbReference type="GO" id="GO:0000455">
    <property type="term" value="P:enzyme-directed rRNA pseudouridine synthesis"/>
    <property type="evidence" value="ECO:0007669"/>
    <property type="project" value="UniProtKB-ARBA"/>
</dbReference>
<dbReference type="InterPro" id="IPR006225">
    <property type="entry name" value="PsdUridine_synth_RluC/D"/>
</dbReference>
<gene>
    <name evidence="8" type="ORF">H9777_05150</name>
</gene>
<dbReference type="EC" id="5.4.99.-" evidence="6"/>
<dbReference type="PANTHER" id="PTHR21600:SF44">
    <property type="entry name" value="RIBOSOMAL LARGE SUBUNIT PSEUDOURIDINE SYNTHASE D"/>
    <property type="match status" value="1"/>
</dbReference>
<feature type="domain" description="RNA-binding S4" evidence="7">
    <location>
        <begin position="41"/>
        <end position="106"/>
    </location>
</feature>
<reference evidence="8" key="1">
    <citation type="journal article" date="2021" name="PeerJ">
        <title>Extensive microbial diversity within the chicken gut microbiome revealed by metagenomics and culture.</title>
        <authorList>
            <person name="Gilroy R."/>
            <person name="Ravi A."/>
            <person name="Getino M."/>
            <person name="Pursley I."/>
            <person name="Horton D.L."/>
            <person name="Alikhan N.F."/>
            <person name="Baker D."/>
            <person name="Gharbi K."/>
            <person name="Hall N."/>
            <person name="Watson M."/>
            <person name="Adriaenssens E.M."/>
            <person name="Foster-Nyarko E."/>
            <person name="Jarju S."/>
            <person name="Secka A."/>
            <person name="Antonio M."/>
            <person name="Oren A."/>
            <person name="Chaudhuri R.R."/>
            <person name="La Ragione R."/>
            <person name="Hildebrand F."/>
            <person name="Pallen M.J."/>
        </authorList>
    </citation>
    <scope>NUCLEOTIDE SEQUENCE</scope>
    <source>
        <strain evidence="8">G4-2901</strain>
    </source>
</reference>
<keyword evidence="3 6" id="KW-0413">Isomerase</keyword>
<evidence type="ECO:0000256" key="2">
    <source>
        <dbReference type="ARBA" id="ARBA00022884"/>
    </source>
</evidence>
<keyword evidence="2 5" id="KW-0694">RNA-binding</keyword>
<dbReference type="PROSITE" id="PS01129">
    <property type="entry name" value="PSI_RLU"/>
    <property type="match status" value="1"/>
</dbReference>
<dbReference type="SUPFAM" id="SSF55174">
    <property type="entry name" value="Alpha-L RNA-binding motif"/>
    <property type="match status" value="1"/>
</dbReference>
<comment type="similarity">
    <text evidence="1 6">Belongs to the pseudouridine synthase RluA family.</text>
</comment>
<dbReference type="InterPro" id="IPR050188">
    <property type="entry name" value="RluA_PseudoU_synthase"/>
</dbReference>
<evidence type="ECO:0000259" key="7">
    <source>
        <dbReference type="SMART" id="SM00363"/>
    </source>
</evidence>
<dbReference type="FunFam" id="3.30.2350.10:FF:000006">
    <property type="entry name" value="Pseudouridine synthase"/>
    <property type="match status" value="1"/>
</dbReference>
<dbReference type="Pfam" id="PF00849">
    <property type="entry name" value="PseudoU_synth_2"/>
    <property type="match status" value="1"/>
</dbReference>
<dbReference type="InterPro" id="IPR020103">
    <property type="entry name" value="PsdUridine_synth_cat_dom_sf"/>
</dbReference>
<dbReference type="PROSITE" id="PS50889">
    <property type="entry name" value="S4"/>
    <property type="match status" value="1"/>
</dbReference>
<dbReference type="GO" id="GO:0003723">
    <property type="term" value="F:RNA binding"/>
    <property type="evidence" value="ECO:0007669"/>
    <property type="project" value="UniProtKB-KW"/>
</dbReference>
<name>A0A948TAT6_9BACT</name>
<dbReference type="Gene3D" id="3.10.290.10">
    <property type="entry name" value="RNA-binding S4 domain"/>
    <property type="match status" value="1"/>
</dbReference>
<dbReference type="Pfam" id="PF01479">
    <property type="entry name" value="S4"/>
    <property type="match status" value="1"/>
</dbReference>
<sequence>MAEDIFIDDIDDSLDDLEPTGNQGELYEHFKVVVDKGQSPVRIDKYLFERIINASRNRIQSAADAGFVMANGKPVKSSYKVKPLDVLTVMMDRPKYDNDIIPEDIPLDIVYEDSELMVINKPAGLVVHPGCGNYHGTLVNAIAWHLRDVPTYDPNDPQVGLVHRIDKDTSGLLVIAKTPDAKTSLGMQFYNKTTKREYNALVWGIVEEDEGTITGNIGRNPKDRMQMAVMADPNQGKHAVTHYKVLERLGYVTLVKCVLETGRTHQIRVHMKHIGHVLFNDERYGGNEILKGTHFSKYKQFVNNCFDICPRQALHAKTLGFVHPKTGEEMFFTSELPKDMTDLIEKWRTYISNREPTVI</sequence>
<comment type="catalytic activity">
    <reaction evidence="6">
        <text>a uridine in RNA = a pseudouridine in RNA</text>
        <dbReference type="Rhea" id="RHEA:48348"/>
        <dbReference type="Rhea" id="RHEA-COMP:12068"/>
        <dbReference type="Rhea" id="RHEA-COMP:12069"/>
        <dbReference type="ChEBI" id="CHEBI:65314"/>
        <dbReference type="ChEBI" id="CHEBI:65315"/>
    </reaction>
</comment>
<organism evidence="8 9">
    <name type="scientific">Candidatus Phocaeicola faecigallinarum</name>
    <dbReference type="NCBI Taxonomy" id="2838732"/>
    <lineage>
        <taxon>Bacteria</taxon>
        <taxon>Pseudomonadati</taxon>
        <taxon>Bacteroidota</taxon>
        <taxon>Bacteroidia</taxon>
        <taxon>Bacteroidales</taxon>
        <taxon>Bacteroidaceae</taxon>
        <taxon>Phocaeicola</taxon>
    </lineage>
</organism>
<dbReference type="NCBIfam" id="TIGR00005">
    <property type="entry name" value="rluA_subfam"/>
    <property type="match status" value="1"/>
</dbReference>
<evidence type="ECO:0000256" key="6">
    <source>
        <dbReference type="RuleBase" id="RU362028"/>
    </source>
</evidence>
<dbReference type="SUPFAM" id="SSF55120">
    <property type="entry name" value="Pseudouridine synthase"/>
    <property type="match status" value="1"/>
</dbReference>
<evidence type="ECO:0000256" key="4">
    <source>
        <dbReference type="PIRSR" id="PIRSR606225-1"/>
    </source>
</evidence>
<dbReference type="AlphaFoldDB" id="A0A948TAT6"/>
<reference evidence="8" key="2">
    <citation type="submission" date="2021-04" db="EMBL/GenBank/DDBJ databases">
        <authorList>
            <person name="Gilroy R."/>
        </authorList>
    </citation>
    <scope>NUCLEOTIDE SEQUENCE</scope>
    <source>
        <strain evidence="8">G4-2901</strain>
    </source>
</reference>
<proteinExistence type="inferred from homology"/>
<dbReference type="SMART" id="SM00363">
    <property type="entry name" value="S4"/>
    <property type="match status" value="1"/>
</dbReference>
<comment type="function">
    <text evidence="6">Responsible for synthesis of pseudouridine from uracil.</text>
</comment>
<evidence type="ECO:0000313" key="9">
    <source>
        <dbReference type="Proteomes" id="UP000783796"/>
    </source>
</evidence>
<dbReference type="CDD" id="cd00165">
    <property type="entry name" value="S4"/>
    <property type="match status" value="1"/>
</dbReference>
<dbReference type="FunFam" id="3.10.290.10:FF:000016">
    <property type="entry name" value="Pseudouridine synthase"/>
    <property type="match status" value="1"/>
</dbReference>
<dbReference type="InterPro" id="IPR006145">
    <property type="entry name" value="PsdUridine_synth_RsuA/RluA"/>
</dbReference>
<evidence type="ECO:0000256" key="5">
    <source>
        <dbReference type="PROSITE-ProRule" id="PRU00182"/>
    </source>
</evidence>